<dbReference type="InterPro" id="IPR004046">
    <property type="entry name" value="GST_C"/>
</dbReference>
<dbReference type="SUPFAM" id="SSF47616">
    <property type="entry name" value="GST C-terminal domain-like"/>
    <property type="match status" value="1"/>
</dbReference>
<comment type="caution">
    <text evidence="3">The sequence shown here is derived from an EMBL/GenBank/DDBJ whole genome shotgun (WGS) entry which is preliminary data.</text>
</comment>
<dbReference type="Pfam" id="PF02798">
    <property type="entry name" value="GST_N"/>
    <property type="match status" value="1"/>
</dbReference>
<dbReference type="InterPro" id="IPR004045">
    <property type="entry name" value="Glutathione_S-Trfase_N"/>
</dbReference>
<dbReference type="InterPro" id="IPR050213">
    <property type="entry name" value="GST_superfamily"/>
</dbReference>
<accession>A0ABQ8F734</accession>
<dbReference type="InterPro" id="IPR010987">
    <property type="entry name" value="Glutathione-S-Trfase_C-like"/>
</dbReference>
<dbReference type="PANTHER" id="PTHR11571">
    <property type="entry name" value="GLUTATHIONE S-TRANSFERASE"/>
    <property type="match status" value="1"/>
</dbReference>
<feature type="domain" description="GST N-terminal" evidence="1">
    <location>
        <begin position="6"/>
        <end position="84"/>
    </location>
</feature>
<evidence type="ECO:0008006" key="5">
    <source>
        <dbReference type="Google" id="ProtNLM"/>
    </source>
</evidence>
<organism evidence="3 4">
    <name type="scientific">Batrachochytrium salamandrivorans</name>
    <dbReference type="NCBI Taxonomy" id="1357716"/>
    <lineage>
        <taxon>Eukaryota</taxon>
        <taxon>Fungi</taxon>
        <taxon>Fungi incertae sedis</taxon>
        <taxon>Chytridiomycota</taxon>
        <taxon>Chytridiomycota incertae sedis</taxon>
        <taxon>Chytridiomycetes</taxon>
        <taxon>Rhizophydiales</taxon>
        <taxon>Rhizophydiales incertae sedis</taxon>
        <taxon>Batrachochytrium</taxon>
    </lineage>
</organism>
<reference evidence="3 4" key="1">
    <citation type="submission" date="2021-02" db="EMBL/GenBank/DDBJ databases">
        <title>Variation within the Batrachochytrium salamandrivorans European outbreak.</title>
        <authorList>
            <person name="Kelly M."/>
            <person name="Pasmans F."/>
            <person name="Shea T.P."/>
            <person name="Munoz J.F."/>
            <person name="Carranza S."/>
            <person name="Cuomo C.A."/>
            <person name="Martel A."/>
        </authorList>
    </citation>
    <scope>NUCLEOTIDE SEQUENCE [LARGE SCALE GENOMIC DNA]</scope>
    <source>
        <strain evidence="3 4">AMFP18/2</strain>
    </source>
</reference>
<dbReference type="PROSITE" id="PS50404">
    <property type="entry name" value="GST_NTER"/>
    <property type="match status" value="1"/>
</dbReference>
<dbReference type="Proteomes" id="UP001648503">
    <property type="component" value="Unassembled WGS sequence"/>
</dbReference>
<dbReference type="InterPro" id="IPR036249">
    <property type="entry name" value="Thioredoxin-like_sf"/>
</dbReference>
<dbReference type="InterPro" id="IPR040079">
    <property type="entry name" value="Glutathione_S-Trfase"/>
</dbReference>
<proteinExistence type="predicted"/>
<dbReference type="PANTHER" id="PTHR11571:SF252">
    <property type="entry name" value="GLUTATHIONE S-TRANSFERASE"/>
    <property type="match status" value="1"/>
</dbReference>
<name>A0ABQ8F734_9FUNG</name>
<dbReference type="SFLD" id="SFLDG01205">
    <property type="entry name" value="AMPS.1"/>
    <property type="match status" value="1"/>
</dbReference>
<gene>
    <name evidence="3" type="ORF">BASA50_007857</name>
</gene>
<keyword evidence="4" id="KW-1185">Reference proteome</keyword>
<evidence type="ECO:0000313" key="4">
    <source>
        <dbReference type="Proteomes" id="UP001648503"/>
    </source>
</evidence>
<dbReference type="InterPro" id="IPR036282">
    <property type="entry name" value="Glutathione-S-Trfase_C_sf"/>
</dbReference>
<dbReference type="SFLD" id="SFLDG00363">
    <property type="entry name" value="AMPS_(cytGST):_Alpha-__Mu-__Pi"/>
    <property type="match status" value="1"/>
</dbReference>
<evidence type="ECO:0000259" key="1">
    <source>
        <dbReference type="PROSITE" id="PS50404"/>
    </source>
</evidence>
<dbReference type="Gene3D" id="1.20.1050.10">
    <property type="match status" value="1"/>
</dbReference>
<sequence>MSTTLPQLKFSYFEIRGRGDAARIALHVGGIPFEDDRVTVEAWGALKPTTPFGQLPMLTINGTIRIAQSNAVLLYVGALAGLYPVQDILKAALISQIVLQIEDMNTAVDSNRQTQDINVKMSQRKHLAEVRYPAMFGALEKVIEEHSSGKWAVGDSISVADVSIYILVLMIKSALWDGIPTDLVDPFARVQAVFEAVRTHPKVLEWETAHPNMKGFAIATAASS</sequence>
<dbReference type="SFLD" id="SFLDS00019">
    <property type="entry name" value="Glutathione_Transferase_(cytos"/>
    <property type="match status" value="1"/>
</dbReference>
<dbReference type="Pfam" id="PF14497">
    <property type="entry name" value="GST_C_3"/>
    <property type="match status" value="1"/>
</dbReference>
<dbReference type="Gene3D" id="3.40.30.10">
    <property type="entry name" value="Glutaredoxin"/>
    <property type="match status" value="1"/>
</dbReference>
<dbReference type="EMBL" id="JAFCIX010000371">
    <property type="protein sequence ID" value="KAH6592806.1"/>
    <property type="molecule type" value="Genomic_DNA"/>
</dbReference>
<dbReference type="CDD" id="cd03039">
    <property type="entry name" value="GST_N_Sigma_like"/>
    <property type="match status" value="1"/>
</dbReference>
<dbReference type="PROSITE" id="PS50405">
    <property type="entry name" value="GST_CTER"/>
    <property type="match status" value="1"/>
</dbReference>
<evidence type="ECO:0000259" key="2">
    <source>
        <dbReference type="PROSITE" id="PS50405"/>
    </source>
</evidence>
<evidence type="ECO:0000313" key="3">
    <source>
        <dbReference type="EMBL" id="KAH6592806.1"/>
    </source>
</evidence>
<feature type="domain" description="GST C-terminal" evidence="2">
    <location>
        <begin position="87"/>
        <end position="222"/>
    </location>
</feature>
<protein>
    <recommendedName>
        <fullName evidence="5">Glutathione S-transferase</fullName>
    </recommendedName>
</protein>
<dbReference type="SUPFAM" id="SSF52833">
    <property type="entry name" value="Thioredoxin-like"/>
    <property type="match status" value="1"/>
</dbReference>